<comment type="caution">
    <text evidence="1">The sequence shown here is derived from an EMBL/GenBank/DDBJ whole genome shotgun (WGS) entry which is preliminary data.</text>
</comment>
<dbReference type="Proteomes" id="UP000037178">
    <property type="component" value="Unassembled WGS sequence"/>
</dbReference>
<dbReference type="AlphaFoldDB" id="A0A0J9E785"/>
<name>A0A0J9E785_9RHOB</name>
<proteinExistence type="predicted"/>
<gene>
    <name evidence="1" type="ORF">AIOL_003554</name>
</gene>
<dbReference type="SUPFAM" id="SSF53335">
    <property type="entry name" value="S-adenosyl-L-methionine-dependent methyltransferases"/>
    <property type="match status" value="1"/>
</dbReference>
<sequence>MPENLGSVTFIQSNVMDFNQSTFDVSVILGLLYHLTLEDQIKLMGKVPKTAVLVLDTQVHHSSLVQHDASAARGFDTGNVVKKKNYEGVIFPEGDNPMASIENPTSWWHTPNSLRTLLREAGFVEAITVGEPYVSKYGGREWIVARKAGTFSTI</sequence>
<dbReference type="Gene3D" id="3.40.50.150">
    <property type="entry name" value="Vaccinia Virus protein VP39"/>
    <property type="match status" value="1"/>
</dbReference>
<evidence type="ECO:0008006" key="3">
    <source>
        <dbReference type="Google" id="ProtNLM"/>
    </source>
</evidence>
<dbReference type="InterPro" id="IPR029063">
    <property type="entry name" value="SAM-dependent_MTases_sf"/>
</dbReference>
<protein>
    <recommendedName>
        <fullName evidence="3">Methyltransferase type 11 domain-containing protein</fullName>
    </recommendedName>
</protein>
<dbReference type="PATRIC" id="fig|1675527.3.peg.3718"/>
<organism evidence="1 2">
    <name type="scientific">Candidatus Rhodobacter oscarellae</name>
    <dbReference type="NCBI Taxonomy" id="1675527"/>
    <lineage>
        <taxon>Bacteria</taxon>
        <taxon>Pseudomonadati</taxon>
        <taxon>Pseudomonadota</taxon>
        <taxon>Alphaproteobacteria</taxon>
        <taxon>Rhodobacterales</taxon>
        <taxon>Rhodobacter group</taxon>
        <taxon>Rhodobacter</taxon>
    </lineage>
</organism>
<dbReference type="EMBL" id="LFTY01000002">
    <property type="protein sequence ID" value="KMW58576.1"/>
    <property type="molecule type" value="Genomic_DNA"/>
</dbReference>
<keyword evidence="2" id="KW-1185">Reference proteome</keyword>
<evidence type="ECO:0000313" key="1">
    <source>
        <dbReference type="EMBL" id="KMW58576.1"/>
    </source>
</evidence>
<reference evidence="1 2" key="1">
    <citation type="submission" date="2015-06" db="EMBL/GenBank/DDBJ databases">
        <title>Draft genome sequence of an Alphaproteobacteria species associated to the Mediterranean sponge Oscarella lobularis.</title>
        <authorList>
            <person name="Jourda C."/>
            <person name="Santini S."/>
            <person name="Claverie J.-M."/>
        </authorList>
    </citation>
    <scope>NUCLEOTIDE SEQUENCE [LARGE SCALE GENOMIC DNA]</scope>
    <source>
        <strain evidence="1">IGS</strain>
    </source>
</reference>
<evidence type="ECO:0000313" key="2">
    <source>
        <dbReference type="Proteomes" id="UP000037178"/>
    </source>
</evidence>
<accession>A0A0J9E785</accession>